<dbReference type="OrthoDB" id="5415757at2"/>
<feature type="region of interest" description="Disordered" evidence="5">
    <location>
        <begin position="717"/>
        <end position="767"/>
    </location>
</feature>
<dbReference type="EMBL" id="FQZU01000018">
    <property type="protein sequence ID" value="SHK11666.1"/>
    <property type="molecule type" value="Genomic_DNA"/>
</dbReference>
<dbReference type="InterPro" id="IPR004089">
    <property type="entry name" value="MCPsignal_dom"/>
</dbReference>
<keyword evidence="3" id="KW-0807">Transducer</keyword>
<evidence type="ECO:0000256" key="3">
    <source>
        <dbReference type="PROSITE-ProRule" id="PRU00284"/>
    </source>
</evidence>
<feature type="coiled-coil region" evidence="4">
    <location>
        <begin position="683"/>
        <end position="713"/>
    </location>
</feature>
<dbReference type="STRING" id="1121393.SAMN02745216_02911"/>
<protein>
    <submittedName>
        <fullName evidence="9">Methyl-accepting chemotaxis protein</fullName>
    </submittedName>
</protein>
<evidence type="ECO:0000256" key="4">
    <source>
        <dbReference type="SAM" id="Coils"/>
    </source>
</evidence>
<dbReference type="PANTHER" id="PTHR43531:SF14">
    <property type="entry name" value="METHYL-ACCEPTING CHEMOTAXIS PROTEIN I-RELATED"/>
    <property type="match status" value="1"/>
</dbReference>
<name>A0A1M6PUT3_9BACT</name>
<reference evidence="10" key="1">
    <citation type="submission" date="2016-11" db="EMBL/GenBank/DDBJ databases">
        <authorList>
            <person name="Varghese N."/>
            <person name="Submissions S."/>
        </authorList>
    </citation>
    <scope>NUCLEOTIDE SEQUENCE [LARGE SCALE GENOMIC DNA]</scope>
    <source>
        <strain evidence="10">DSM 16219</strain>
    </source>
</reference>
<keyword evidence="1" id="KW-0488">Methylation</keyword>
<dbReference type="GO" id="GO:0006935">
    <property type="term" value="P:chemotaxis"/>
    <property type="evidence" value="ECO:0007669"/>
    <property type="project" value="TreeGrafter"/>
</dbReference>
<feature type="domain" description="HBM" evidence="8">
    <location>
        <begin position="38"/>
        <end position="294"/>
    </location>
</feature>
<dbReference type="SUPFAM" id="SSF58104">
    <property type="entry name" value="Methyl-accepting chemotaxis protein (MCP) signaling domain"/>
    <property type="match status" value="1"/>
</dbReference>
<dbReference type="RefSeq" id="WP_073476899.1">
    <property type="nucleotide sequence ID" value="NZ_FQZU01000018.1"/>
</dbReference>
<dbReference type="Pfam" id="PF00015">
    <property type="entry name" value="MCPsignal"/>
    <property type="match status" value="1"/>
</dbReference>
<keyword evidence="10" id="KW-1185">Reference proteome</keyword>
<dbReference type="PROSITE" id="PS50111">
    <property type="entry name" value="CHEMOTAXIS_TRANSDUC_2"/>
    <property type="match status" value="1"/>
</dbReference>
<dbReference type="InterPro" id="IPR051310">
    <property type="entry name" value="MCP_chemotaxis"/>
</dbReference>
<feature type="coiled-coil region" evidence="4">
    <location>
        <begin position="265"/>
        <end position="300"/>
    </location>
</feature>
<feature type="transmembrane region" description="Helical" evidence="6">
    <location>
        <begin position="12"/>
        <end position="33"/>
    </location>
</feature>
<evidence type="ECO:0000256" key="5">
    <source>
        <dbReference type="SAM" id="MobiDB-lite"/>
    </source>
</evidence>
<organism evidence="9 10">
    <name type="scientific">Desulfatibacillum alkenivorans DSM 16219</name>
    <dbReference type="NCBI Taxonomy" id="1121393"/>
    <lineage>
        <taxon>Bacteria</taxon>
        <taxon>Pseudomonadati</taxon>
        <taxon>Thermodesulfobacteriota</taxon>
        <taxon>Desulfobacteria</taxon>
        <taxon>Desulfobacterales</taxon>
        <taxon>Desulfatibacillaceae</taxon>
        <taxon>Desulfatibacillum</taxon>
    </lineage>
</organism>
<dbReference type="Proteomes" id="UP000183994">
    <property type="component" value="Unassembled WGS sequence"/>
</dbReference>
<sequence>MFKNVKLGTKILGAVIPIMVLLCLVAGFAYNGFQKVADRVEKGDDVNRLVKIFLETRRQEKNFMLRGEEEYLISVRKNLSDITALAKASKKNFQSGASKKHMDEVIGGADEYAQAFEAYAASVVQRNQALERIDALAESAIQEAKDIGEEQKGQLDRIRSHSKQMIADTQWSAEAAGEVIYMIFDARGAEKSYQLTSFDKYADKVQESGVQINSLLKSIEKKLDKEPGKTLVKEALAASQAYFDGFAKIVEMTKNYEYSQAAEVREEASAQADLLVQKVEELTENQKAVLNEIRDEAEAQTKDKIEKADSSRKLVQWFLEARLAEKDFVNSQGGLVYLDAVNARIGSILSLGEDLENGFTQQRNKERIAAVMDAVRAYVGEFGAIASLMEEQQMAEYGMVESAREAVKVCAAARDEQKAKMLDVISSTTRNMIIAALGAVILGLFLALTITRSITKPIHAVISGLNEGSEQVASASQQVSSSSQSLAEGASQQAAALEETSSSLEEMASMTKQNAENAGQADNLMKETSQVVQKAGGSMSRLTQSIADIAQASAETSKIIKTIDDIAFQTNLLALNAAVEAARAGEAGAGFSVVADEVRNLATRAAEAAHNTSFLIDATMQKVTQGADLVEITNEAFGEVGTSASRVEGLVAEIAEASQEQSQGIEQVNKAVTDMDKVTQQNAANAEESASASEELNAQAEQLQSMVAQLSKIVGAKAKEKKAQAPKPRPRITARKAKPLTDKESGQGRIVDPERVIPMDDEDFTDF</sequence>
<keyword evidence="6" id="KW-0812">Transmembrane</keyword>
<proteinExistence type="inferred from homology"/>
<keyword evidence="6" id="KW-0472">Membrane</keyword>
<keyword evidence="4" id="KW-0175">Coiled coil</keyword>
<keyword evidence="6" id="KW-1133">Transmembrane helix</keyword>
<dbReference type="SMART" id="SM01358">
    <property type="entry name" value="HBM"/>
    <property type="match status" value="2"/>
</dbReference>
<evidence type="ECO:0000259" key="7">
    <source>
        <dbReference type="PROSITE" id="PS50111"/>
    </source>
</evidence>
<dbReference type="AlphaFoldDB" id="A0A1M6PUT3"/>
<feature type="region of interest" description="Disordered" evidence="5">
    <location>
        <begin position="490"/>
        <end position="530"/>
    </location>
</feature>
<gene>
    <name evidence="9" type="ORF">SAMN02745216_02911</name>
</gene>
<evidence type="ECO:0000259" key="8">
    <source>
        <dbReference type="PROSITE" id="PS51753"/>
    </source>
</evidence>
<dbReference type="GO" id="GO:0004888">
    <property type="term" value="F:transmembrane signaling receptor activity"/>
    <property type="evidence" value="ECO:0007669"/>
    <property type="project" value="TreeGrafter"/>
</dbReference>
<feature type="transmembrane region" description="Helical" evidence="6">
    <location>
        <begin position="432"/>
        <end position="450"/>
    </location>
</feature>
<feature type="compositionally biased region" description="Basic and acidic residues" evidence="5">
    <location>
        <begin position="739"/>
        <end position="758"/>
    </location>
</feature>
<evidence type="ECO:0000256" key="2">
    <source>
        <dbReference type="ARBA" id="ARBA00029447"/>
    </source>
</evidence>
<dbReference type="PROSITE" id="PS51753">
    <property type="entry name" value="HBM"/>
    <property type="match status" value="1"/>
</dbReference>
<dbReference type="GO" id="GO:0007165">
    <property type="term" value="P:signal transduction"/>
    <property type="evidence" value="ECO:0007669"/>
    <property type="project" value="UniProtKB-KW"/>
</dbReference>
<feature type="domain" description="Methyl-accepting transducer" evidence="7">
    <location>
        <begin position="468"/>
        <end position="697"/>
    </location>
</feature>
<dbReference type="InterPro" id="IPR032255">
    <property type="entry name" value="HBM"/>
</dbReference>
<feature type="compositionally biased region" description="Basic residues" evidence="5">
    <location>
        <begin position="728"/>
        <end position="738"/>
    </location>
</feature>
<dbReference type="GO" id="GO:0005886">
    <property type="term" value="C:plasma membrane"/>
    <property type="evidence" value="ECO:0007669"/>
    <property type="project" value="TreeGrafter"/>
</dbReference>
<evidence type="ECO:0000313" key="10">
    <source>
        <dbReference type="Proteomes" id="UP000183994"/>
    </source>
</evidence>
<dbReference type="Gene3D" id="1.10.287.950">
    <property type="entry name" value="Methyl-accepting chemotaxis protein"/>
    <property type="match status" value="1"/>
</dbReference>
<accession>A0A1M6PUT3</accession>
<feature type="compositionally biased region" description="Low complexity" evidence="5">
    <location>
        <begin position="490"/>
        <end position="511"/>
    </location>
</feature>
<dbReference type="SMART" id="SM00283">
    <property type="entry name" value="MA"/>
    <property type="match status" value="1"/>
</dbReference>
<evidence type="ECO:0000256" key="6">
    <source>
        <dbReference type="SAM" id="Phobius"/>
    </source>
</evidence>
<evidence type="ECO:0000313" key="9">
    <source>
        <dbReference type="EMBL" id="SHK11666.1"/>
    </source>
</evidence>
<dbReference type="PANTHER" id="PTHR43531">
    <property type="entry name" value="PROTEIN ICFG"/>
    <property type="match status" value="1"/>
</dbReference>
<comment type="similarity">
    <text evidence="2">Belongs to the methyl-accepting chemotaxis (MCP) protein family.</text>
</comment>
<evidence type="ECO:0000256" key="1">
    <source>
        <dbReference type="ARBA" id="ARBA00022481"/>
    </source>
</evidence>